<dbReference type="GO" id="GO:0008408">
    <property type="term" value="F:3'-5' exonuclease activity"/>
    <property type="evidence" value="ECO:0007669"/>
    <property type="project" value="InterPro"/>
</dbReference>
<name>A0A9W7A6B4_9STRA</name>
<proteinExistence type="predicted"/>
<dbReference type="InterPro" id="IPR012337">
    <property type="entry name" value="RNaseH-like_sf"/>
</dbReference>
<comment type="caution">
    <text evidence="4">The sequence shown here is derived from an EMBL/GenBank/DDBJ whole genome shotgun (WGS) entry which is preliminary data.</text>
</comment>
<dbReference type="InterPro" id="IPR036397">
    <property type="entry name" value="RNaseH_sf"/>
</dbReference>
<dbReference type="GO" id="GO:0005737">
    <property type="term" value="C:cytoplasm"/>
    <property type="evidence" value="ECO:0007669"/>
    <property type="project" value="TreeGrafter"/>
</dbReference>
<dbReference type="OrthoDB" id="446462at2759"/>
<dbReference type="GO" id="GO:0003676">
    <property type="term" value="F:nucleic acid binding"/>
    <property type="evidence" value="ECO:0007669"/>
    <property type="project" value="InterPro"/>
</dbReference>
<dbReference type="Pfam" id="PF01612">
    <property type="entry name" value="DNA_pol_A_exo1"/>
    <property type="match status" value="1"/>
</dbReference>
<accession>A0A9W7A6B4</accession>
<evidence type="ECO:0000313" key="4">
    <source>
        <dbReference type="EMBL" id="GMH62140.1"/>
    </source>
</evidence>
<dbReference type="GO" id="GO:0005634">
    <property type="term" value="C:nucleus"/>
    <property type="evidence" value="ECO:0007669"/>
    <property type="project" value="TreeGrafter"/>
</dbReference>
<dbReference type="GO" id="GO:0006139">
    <property type="term" value="P:nucleobase-containing compound metabolic process"/>
    <property type="evidence" value="ECO:0007669"/>
    <property type="project" value="InterPro"/>
</dbReference>
<keyword evidence="5" id="KW-1185">Reference proteome</keyword>
<dbReference type="InterPro" id="IPR002562">
    <property type="entry name" value="3'-5'_exonuclease_dom"/>
</dbReference>
<dbReference type="PANTHER" id="PTHR13620:SF104">
    <property type="entry name" value="EXONUCLEASE 3'-5' DOMAIN-CONTAINING PROTEIN 2"/>
    <property type="match status" value="1"/>
</dbReference>
<dbReference type="Gene3D" id="3.30.420.10">
    <property type="entry name" value="Ribonuclease H-like superfamily/Ribonuclease H"/>
    <property type="match status" value="1"/>
</dbReference>
<keyword evidence="1" id="KW-0540">Nuclease</keyword>
<evidence type="ECO:0000256" key="1">
    <source>
        <dbReference type="ARBA" id="ARBA00022722"/>
    </source>
</evidence>
<protein>
    <recommendedName>
        <fullName evidence="3">3'-5' exonuclease domain-containing protein</fullName>
    </recommendedName>
</protein>
<dbReference type="PANTHER" id="PTHR13620">
    <property type="entry name" value="3-5 EXONUCLEASE"/>
    <property type="match status" value="1"/>
</dbReference>
<evidence type="ECO:0000256" key="2">
    <source>
        <dbReference type="ARBA" id="ARBA00022801"/>
    </source>
</evidence>
<feature type="non-terminal residue" evidence="4">
    <location>
        <position position="557"/>
    </location>
</feature>
<dbReference type="SUPFAM" id="SSF53098">
    <property type="entry name" value="Ribonuclease H-like"/>
    <property type="match status" value="1"/>
</dbReference>
<gene>
    <name evidence="4" type="ORF">TrRE_jg6343</name>
</gene>
<evidence type="ECO:0000259" key="3">
    <source>
        <dbReference type="Pfam" id="PF01612"/>
    </source>
</evidence>
<dbReference type="InterPro" id="IPR051132">
    <property type="entry name" value="3-5_Exonuclease_domain"/>
</dbReference>
<evidence type="ECO:0000313" key="5">
    <source>
        <dbReference type="Proteomes" id="UP001165082"/>
    </source>
</evidence>
<keyword evidence="2" id="KW-0378">Hydrolase</keyword>
<dbReference type="Proteomes" id="UP001165082">
    <property type="component" value="Unassembled WGS sequence"/>
</dbReference>
<reference evidence="4" key="1">
    <citation type="submission" date="2022-07" db="EMBL/GenBank/DDBJ databases">
        <title>Genome analysis of Parmales, a sister group of diatoms, reveals the evolutionary specialization of diatoms from phago-mixotrophs to photoautotrophs.</title>
        <authorList>
            <person name="Ban H."/>
            <person name="Sato S."/>
            <person name="Yoshikawa S."/>
            <person name="Kazumasa Y."/>
            <person name="Nakamura Y."/>
            <person name="Ichinomiya M."/>
            <person name="Saitoh K."/>
            <person name="Sato N."/>
            <person name="Blanc-Mathieu R."/>
            <person name="Endo H."/>
            <person name="Kuwata A."/>
            <person name="Ogata H."/>
        </authorList>
    </citation>
    <scope>NUCLEOTIDE SEQUENCE</scope>
</reference>
<sequence length="557" mass="62713">MYLNEGCGFLADERGCPRPLFNVKVTSSVRTLEDWISLHYYSPTSPSGPGGFRAVGVDAEWDNGMYGDAKAGWNRDVGGTKIDTMQLTGPGGDTIILRFRGGETGERLGGGGVFGRFMGDPMIRKVGAGVNEDLKRVAAAANVEVRGAYDLGFMMMRRREFGGGGNGGIGTNLVGLKRIYEGIRGRGAAWSKDKEALRKGRWGGERPLTSRQVKYAAEDSWVSWWCYEEAARRGLAVMDQKDSDGALVEGLCREMTRVNKHDRDPDGLKGHAAAFRGCLMVAEECSYSTVSMMKALEHWSVMEVWVGRMNPKTRYIYMNPKTRTGTMPARLKGGCEGGQHEDDLDDGQEGGAPYDFERNPFRYAKHWSDEVREYEKMDRKGKLASVGEGLISRFIFVPGGAGSTRRKKKNVLRDHLAWLMFEKCGLDDEEVERHEKLGRDREFVVNMLCPHDSGTGGIRVLEEIPKWEYDDGIWDQYGRLFLMVKMSDGWAVTVSSTEKRILPDKLEDLDGEWERESYMRKSTMKEAVLNPKKNSMMWKNMGYSFGRKKKKELTKEE</sequence>
<feature type="domain" description="3'-5' exonuclease" evidence="3">
    <location>
        <begin position="112"/>
        <end position="222"/>
    </location>
</feature>
<organism evidence="4 5">
    <name type="scientific">Triparma retinervis</name>
    <dbReference type="NCBI Taxonomy" id="2557542"/>
    <lineage>
        <taxon>Eukaryota</taxon>
        <taxon>Sar</taxon>
        <taxon>Stramenopiles</taxon>
        <taxon>Ochrophyta</taxon>
        <taxon>Bolidophyceae</taxon>
        <taxon>Parmales</taxon>
        <taxon>Triparmaceae</taxon>
        <taxon>Triparma</taxon>
    </lineage>
</organism>
<dbReference type="EMBL" id="BRXZ01003799">
    <property type="protein sequence ID" value="GMH62140.1"/>
    <property type="molecule type" value="Genomic_DNA"/>
</dbReference>
<dbReference type="AlphaFoldDB" id="A0A9W7A6B4"/>